<dbReference type="AlphaFoldDB" id="A0A4U0W4D9"/>
<reference evidence="2 3" key="1">
    <citation type="submission" date="2017-03" db="EMBL/GenBank/DDBJ databases">
        <title>Genomes of endolithic fungi from Antarctica.</title>
        <authorList>
            <person name="Coleine C."/>
            <person name="Masonjones S."/>
            <person name="Stajich J.E."/>
        </authorList>
    </citation>
    <scope>NUCLEOTIDE SEQUENCE [LARGE SCALE GENOMIC DNA]</scope>
    <source>
        <strain evidence="2 3">CCFEE 5184</strain>
    </source>
</reference>
<name>A0A4U0W4D9_9PEZI</name>
<sequence length="113" mass="11708">MPGDGLVGGAEVSVSQTAATPADVEEPQASNNKLLTRGFSGLGESQVIPPYYNDTGSIIAPGKRNALNSLTLSEGVDKMENGFKPLKVGEDLRRTLPEGALTGSRLRGAVPAE</sequence>
<keyword evidence="3" id="KW-1185">Reference proteome</keyword>
<protein>
    <submittedName>
        <fullName evidence="2">Uncharacterized protein</fullName>
    </submittedName>
</protein>
<evidence type="ECO:0000313" key="3">
    <source>
        <dbReference type="Proteomes" id="UP000309340"/>
    </source>
</evidence>
<accession>A0A4U0W4D9</accession>
<evidence type="ECO:0000313" key="2">
    <source>
        <dbReference type="EMBL" id="TKA56316.1"/>
    </source>
</evidence>
<dbReference type="Proteomes" id="UP000309340">
    <property type="component" value="Unassembled WGS sequence"/>
</dbReference>
<dbReference type="EMBL" id="NAJQ01001586">
    <property type="protein sequence ID" value="TKA56316.1"/>
    <property type="molecule type" value="Genomic_DNA"/>
</dbReference>
<feature type="region of interest" description="Disordered" evidence="1">
    <location>
        <begin position="1"/>
        <end position="31"/>
    </location>
</feature>
<proteinExistence type="predicted"/>
<comment type="caution">
    <text evidence="2">The sequence shown here is derived from an EMBL/GenBank/DDBJ whole genome shotgun (WGS) entry which is preliminary data.</text>
</comment>
<organism evidence="2 3">
    <name type="scientific">Friedmanniomyces simplex</name>
    <dbReference type="NCBI Taxonomy" id="329884"/>
    <lineage>
        <taxon>Eukaryota</taxon>
        <taxon>Fungi</taxon>
        <taxon>Dikarya</taxon>
        <taxon>Ascomycota</taxon>
        <taxon>Pezizomycotina</taxon>
        <taxon>Dothideomycetes</taxon>
        <taxon>Dothideomycetidae</taxon>
        <taxon>Mycosphaerellales</taxon>
        <taxon>Teratosphaeriaceae</taxon>
        <taxon>Friedmanniomyces</taxon>
    </lineage>
</organism>
<gene>
    <name evidence="2" type="ORF">B0A55_12478</name>
</gene>
<evidence type="ECO:0000256" key="1">
    <source>
        <dbReference type="SAM" id="MobiDB-lite"/>
    </source>
</evidence>